<organism evidence="2 3">
    <name type="scientific">Palleronia pelagia</name>
    <dbReference type="NCBI Taxonomy" id="387096"/>
    <lineage>
        <taxon>Bacteria</taxon>
        <taxon>Pseudomonadati</taxon>
        <taxon>Pseudomonadota</taxon>
        <taxon>Alphaproteobacteria</taxon>
        <taxon>Rhodobacterales</taxon>
        <taxon>Roseobacteraceae</taxon>
        <taxon>Palleronia</taxon>
    </lineage>
</organism>
<accession>A0A1H8FC94</accession>
<dbReference type="EMBL" id="FOCM01000003">
    <property type="protein sequence ID" value="SEN29511.1"/>
    <property type="molecule type" value="Genomic_DNA"/>
</dbReference>
<dbReference type="AlphaFoldDB" id="A0A1H8FC94"/>
<dbReference type="RefSeq" id="WP_091845073.1">
    <property type="nucleotide sequence ID" value="NZ_FOCM01000003.1"/>
</dbReference>
<dbReference type="Proteomes" id="UP000199372">
    <property type="component" value="Unassembled WGS sequence"/>
</dbReference>
<keyword evidence="1" id="KW-1133">Transmembrane helix</keyword>
<protein>
    <submittedName>
        <fullName evidence="2">Uncharacterized membrane protein</fullName>
    </submittedName>
</protein>
<keyword evidence="1" id="KW-0812">Transmembrane</keyword>
<proteinExistence type="predicted"/>
<sequence>MGFRTIPRRWRIVLLASLAVNLLVVGLVAGALLDRDDRGPGFRGQPLVSALPDADRAALRDELGRPDREDRRARFRALLDAIRAEPFDADALRDLLAAERVWGQDRAARFETAIIARLSGMDASARADYARRLEQMIRRGPGRRD</sequence>
<keyword evidence="1" id="KW-0472">Membrane</keyword>
<evidence type="ECO:0000313" key="2">
    <source>
        <dbReference type="EMBL" id="SEN29511.1"/>
    </source>
</evidence>
<name>A0A1H8FC94_9RHOB</name>
<dbReference type="InterPro" id="IPR025961">
    <property type="entry name" value="Metal_resist"/>
</dbReference>
<gene>
    <name evidence="2" type="ORF">SAMN04488011_103293</name>
</gene>
<reference evidence="3" key="1">
    <citation type="submission" date="2016-10" db="EMBL/GenBank/DDBJ databases">
        <authorList>
            <person name="Varghese N."/>
            <person name="Submissions S."/>
        </authorList>
    </citation>
    <scope>NUCLEOTIDE SEQUENCE [LARGE SCALE GENOMIC DNA]</scope>
    <source>
        <strain evidence="3">DSM 26893</strain>
    </source>
</reference>
<feature type="transmembrane region" description="Helical" evidence="1">
    <location>
        <begin position="12"/>
        <end position="33"/>
    </location>
</feature>
<evidence type="ECO:0000313" key="3">
    <source>
        <dbReference type="Proteomes" id="UP000199372"/>
    </source>
</evidence>
<dbReference type="Pfam" id="PF13801">
    <property type="entry name" value="Metal_resist"/>
    <property type="match status" value="1"/>
</dbReference>
<keyword evidence="3" id="KW-1185">Reference proteome</keyword>
<evidence type="ECO:0000256" key="1">
    <source>
        <dbReference type="SAM" id="Phobius"/>
    </source>
</evidence>